<evidence type="ECO:0000313" key="1">
    <source>
        <dbReference type="EMBL" id="CAK5271550.1"/>
    </source>
</evidence>
<reference evidence="1" key="1">
    <citation type="submission" date="2023-11" db="EMBL/GenBank/DDBJ databases">
        <authorList>
            <person name="De Vega J J."/>
            <person name="De Vega J J."/>
        </authorList>
    </citation>
    <scope>NUCLEOTIDE SEQUENCE</scope>
</reference>
<dbReference type="EMBL" id="CAVNYO010000174">
    <property type="protein sequence ID" value="CAK5271550.1"/>
    <property type="molecule type" value="Genomic_DNA"/>
</dbReference>
<sequence length="157" mass="17614">MLVHILVVSVLPQSFRQLLGMGWNTLNVAPAWCEISIRIIMGASVGLPAASLCINRRLYNIAIVRSVVVTKAEKRRTVLIDSMICGVFLPSSLAPSILSRPSLQHLRRHRLLPRHLQYSAGLLHLCHVAGHHWARLGRVLWMTQCFLFEPFLNGVPP</sequence>
<gene>
    <name evidence="1" type="ORF">MYCIT1_LOCUS16667</name>
</gene>
<dbReference type="GO" id="GO:0004932">
    <property type="term" value="F:mating-type factor pheromone receptor activity"/>
    <property type="evidence" value="ECO:0007669"/>
    <property type="project" value="InterPro"/>
</dbReference>
<comment type="caution">
    <text evidence="1">The sequence shown here is derived from an EMBL/GenBank/DDBJ whole genome shotgun (WGS) entry which is preliminary data.</text>
</comment>
<dbReference type="Proteomes" id="UP001295794">
    <property type="component" value="Unassembled WGS sequence"/>
</dbReference>
<dbReference type="GO" id="GO:0016020">
    <property type="term" value="C:membrane"/>
    <property type="evidence" value="ECO:0007669"/>
    <property type="project" value="InterPro"/>
</dbReference>
<dbReference type="InterPro" id="IPR001499">
    <property type="entry name" value="GPCR_STE3"/>
</dbReference>
<keyword evidence="2" id="KW-1185">Reference proteome</keyword>
<evidence type="ECO:0000313" key="2">
    <source>
        <dbReference type="Proteomes" id="UP001295794"/>
    </source>
</evidence>
<dbReference type="Pfam" id="PF02076">
    <property type="entry name" value="STE3"/>
    <property type="match status" value="1"/>
</dbReference>
<proteinExistence type="predicted"/>
<protein>
    <recommendedName>
        <fullName evidence="3">Pheromone receptor</fullName>
    </recommendedName>
</protein>
<name>A0AAD2HB70_9AGAR</name>
<dbReference type="AlphaFoldDB" id="A0AAD2HB70"/>
<evidence type="ECO:0008006" key="3">
    <source>
        <dbReference type="Google" id="ProtNLM"/>
    </source>
</evidence>
<dbReference type="PRINTS" id="PR00899">
    <property type="entry name" value="GPCRSTE3"/>
</dbReference>
<accession>A0AAD2HB70</accession>
<organism evidence="1 2">
    <name type="scientific">Mycena citricolor</name>
    <dbReference type="NCBI Taxonomy" id="2018698"/>
    <lineage>
        <taxon>Eukaryota</taxon>
        <taxon>Fungi</taxon>
        <taxon>Dikarya</taxon>
        <taxon>Basidiomycota</taxon>
        <taxon>Agaricomycotina</taxon>
        <taxon>Agaricomycetes</taxon>
        <taxon>Agaricomycetidae</taxon>
        <taxon>Agaricales</taxon>
        <taxon>Marasmiineae</taxon>
        <taxon>Mycenaceae</taxon>
        <taxon>Mycena</taxon>
    </lineage>
</organism>